<evidence type="ECO:0000313" key="9">
    <source>
        <dbReference type="Proteomes" id="UP000070589"/>
    </source>
</evidence>
<dbReference type="InterPro" id="IPR041569">
    <property type="entry name" value="AAA_lid_3"/>
</dbReference>
<feature type="domain" description="CDC48" evidence="6">
    <location>
        <begin position="111"/>
        <end position="195"/>
    </location>
</feature>
<dbReference type="CDD" id="cd19511">
    <property type="entry name" value="RecA-like_CDC48_r2-like"/>
    <property type="match status" value="1"/>
</dbReference>
<evidence type="ECO:0000259" key="6">
    <source>
        <dbReference type="SMART" id="SM01072"/>
    </source>
</evidence>
<dbReference type="SMART" id="SM00382">
    <property type="entry name" value="AAA"/>
    <property type="match status" value="2"/>
</dbReference>
<dbReference type="InterPro" id="IPR003959">
    <property type="entry name" value="ATPase_AAA_core"/>
</dbReference>
<comment type="caution">
    <text evidence="8">The sequence shown here is derived from an EMBL/GenBank/DDBJ whole genome shotgun (WGS) entry which is preliminary data.</text>
</comment>
<dbReference type="SMART" id="SM01073">
    <property type="entry name" value="CDC48_N"/>
    <property type="match status" value="1"/>
</dbReference>
<feature type="domain" description="AAA+ ATPase" evidence="5">
    <location>
        <begin position="512"/>
        <end position="650"/>
    </location>
</feature>
<dbReference type="Pfam" id="PF00004">
    <property type="entry name" value="AAA"/>
    <property type="match status" value="2"/>
</dbReference>
<evidence type="ECO:0008006" key="10">
    <source>
        <dbReference type="Google" id="ProtNLM"/>
    </source>
</evidence>
<dbReference type="Gene3D" id="2.40.40.20">
    <property type="match status" value="1"/>
</dbReference>
<dbReference type="PATRIC" id="fig|1698261.3.peg.760"/>
<comment type="similarity">
    <text evidence="1">Belongs to the AAA ATPase family. CDC48 subfamily.</text>
</comment>
<dbReference type="PANTHER" id="PTHR23077:SF171">
    <property type="entry name" value="NUCLEAR VALOSIN-CONTAINING PROTEIN-LIKE"/>
    <property type="match status" value="1"/>
</dbReference>
<organism evidence="8 9">
    <name type="scientific">candidate division MSBL1 archaeon SCGC-AAA259D14</name>
    <dbReference type="NCBI Taxonomy" id="1698261"/>
    <lineage>
        <taxon>Archaea</taxon>
        <taxon>Methanobacteriati</taxon>
        <taxon>Methanobacteriota</taxon>
        <taxon>candidate division MSBL1</taxon>
    </lineage>
</organism>
<feature type="domain" description="AAA+ ATPase" evidence="5">
    <location>
        <begin position="239"/>
        <end position="375"/>
    </location>
</feature>
<evidence type="ECO:0000259" key="7">
    <source>
        <dbReference type="SMART" id="SM01073"/>
    </source>
</evidence>
<sequence length="761" mass="84304">MVDEVKKEIKLTVAEARSQQDVGRSVARVSRRTMNELAVRQGDVIEIEGSKKTGAIVRSSYQDDEGLDIVRVDGLLRRNSGVSIGEKVTVRKGGIREAEKITIAPVERNIQIMGGEQALGRSLLGKPVTRGDIISPTGFQDDIFSHLFGGVFPGTSTPSFGLGEIRFMVTNTVPDNLVLVTEKTAVSVSSRPAEIEETIGPTVTYEDIGGLDKEIPRIREMVELPLRHPELFDRLGIEPPKGILLHGPPGTGKTLTARAVANESNAYFQSIAGPEIMSKFYGESEERLRNIFEEAKANAPSIIFIDELDAIAPKREEVSGDVEKRVVSQLLSLMDGLESRGKIIVIAATNRPNALDPALRRPGRFDREIEIGIPDREVRKEILQIHTRGMPISEDVDLEELAENTHGFVGADLAALSREAAMNALREILPEINLEEREIPPEILEKLKVSKKNFQDARNQIEPSAMREVLVEVPNTYWEDIGGLKDIKERLKETVEWPLKNPEIFSRLGVEAPHGILLYGPPGTGKTMLARAVATESEANFISIKGPELLSKWVGESEKAVRQTFKKARQAAPAIVFFDEIDALVPLRGTGISDSHVGERVISQLLTEIDGLEALENVVVIGATNRPDLVDPALLRPGRFDRVLMVPGPDEEARHEIFKIHTKKMPLAKDIDLKEFAKNTEGFSGADISAICQEAAMIALREDVKTKEVKKRHFEEAIETGASSITDEIIESYREFGKRYGKRTGERVREKAKKEEIQPYF</sequence>
<feature type="domain" description="CDC48 N-terminal subdomain" evidence="7">
    <location>
        <begin position="10"/>
        <end position="95"/>
    </location>
</feature>
<dbReference type="FunFam" id="3.40.50.300:FF:000012">
    <property type="entry name" value="Transitional endoplasmic reticulum ATPase"/>
    <property type="match status" value="1"/>
</dbReference>
<proteinExistence type="inferred from homology"/>
<dbReference type="InterPro" id="IPR009010">
    <property type="entry name" value="Asp_de-COase-like_dom_sf"/>
</dbReference>
<evidence type="ECO:0000259" key="5">
    <source>
        <dbReference type="SMART" id="SM00382"/>
    </source>
</evidence>
<dbReference type="Gene3D" id="1.10.8.60">
    <property type="match status" value="2"/>
</dbReference>
<accession>A0A133U502</accession>
<dbReference type="InterPro" id="IPR029067">
    <property type="entry name" value="CDC48_domain_2-like_sf"/>
</dbReference>
<evidence type="ECO:0000256" key="1">
    <source>
        <dbReference type="ARBA" id="ARBA00009833"/>
    </source>
</evidence>
<keyword evidence="9" id="KW-1185">Reference proteome</keyword>
<dbReference type="Pfam" id="PF02933">
    <property type="entry name" value="CDC48_2"/>
    <property type="match status" value="1"/>
</dbReference>
<dbReference type="NCBIfam" id="TIGR01243">
    <property type="entry name" value="CDC48"/>
    <property type="match status" value="1"/>
</dbReference>
<dbReference type="PANTHER" id="PTHR23077">
    <property type="entry name" value="AAA-FAMILY ATPASE"/>
    <property type="match status" value="1"/>
</dbReference>
<dbReference type="SUPFAM" id="SSF54585">
    <property type="entry name" value="Cdc48 domain 2-like"/>
    <property type="match status" value="1"/>
</dbReference>
<dbReference type="Gene3D" id="3.40.50.300">
    <property type="entry name" value="P-loop containing nucleotide triphosphate hydrolases"/>
    <property type="match status" value="2"/>
</dbReference>
<keyword evidence="4" id="KW-0067">ATP-binding</keyword>
<dbReference type="GO" id="GO:0016887">
    <property type="term" value="F:ATP hydrolysis activity"/>
    <property type="evidence" value="ECO:0007669"/>
    <property type="project" value="InterPro"/>
</dbReference>
<protein>
    <recommendedName>
        <fullName evidence="10">ATPase AAA</fullName>
    </recommendedName>
</protein>
<dbReference type="EMBL" id="LHXL01000046">
    <property type="protein sequence ID" value="KXA89267.1"/>
    <property type="molecule type" value="Genomic_DNA"/>
</dbReference>
<evidence type="ECO:0000313" key="8">
    <source>
        <dbReference type="EMBL" id="KXA89267.1"/>
    </source>
</evidence>
<keyword evidence="2" id="KW-0677">Repeat</keyword>
<dbReference type="InterPro" id="IPR005938">
    <property type="entry name" value="AAA_ATPase_CDC48"/>
</dbReference>
<dbReference type="FunFam" id="3.40.50.300:FF:000018">
    <property type="entry name" value="Cell division control 48"/>
    <property type="match status" value="1"/>
</dbReference>
<keyword evidence="3" id="KW-0547">Nucleotide-binding</keyword>
<dbReference type="InterPro" id="IPR050168">
    <property type="entry name" value="AAA_ATPase_domain"/>
</dbReference>
<dbReference type="GO" id="GO:0005524">
    <property type="term" value="F:ATP binding"/>
    <property type="evidence" value="ECO:0007669"/>
    <property type="project" value="UniProtKB-KW"/>
</dbReference>
<dbReference type="Pfam" id="PF02359">
    <property type="entry name" value="CDC48_N"/>
    <property type="match status" value="1"/>
</dbReference>
<dbReference type="Pfam" id="PF17862">
    <property type="entry name" value="AAA_lid_3"/>
    <property type="match status" value="2"/>
</dbReference>
<dbReference type="FunFam" id="1.10.8.60:FF:000057">
    <property type="entry name" value="AAA family ATPase, CDC48 subfamily"/>
    <property type="match status" value="1"/>
</dbReference>
<dbReference type="GO" id="GO:0005737">
    <property type="term" value="C:cytoplasm"/>
    <property type="evidence" value="ECO:0007669"/>
    <property type="project" value="UniProtKB-ARBA"/>
</dbReference>
<dbReference type="AlphaFoldDB" id="A0A133U502"/>
<name>A0A133U502_9EURY</name>
<dbReference type="PROSITE" id="PS00674">
    <property type="entry name" value="AAA"/>
    <property type="match status" value="2"/>
</dbReference>
<dbReference type="InterPro" id="IPR004201">
    <property type="entry name" value="Cdc48_dom2"/>
</dbReference>
<dbReference type="InterPro" id="IPR003338">
    <property type="entry name" value="CDC4_N-term_subdom"/>
</dbReference>
<evidence type="ECO:0000256" key="2">
    <source>
        <dbReference type="ARBA" id="ARBA00022737"/>
    </source>
</evidence>
<dbReference type="InterPro" id="IPR003960">
    <property type="entry name" value="ATPase_AAA_CS"/>
</dbReference>
<dbReference type="SUPFAM" id="SSF52540">
    <property type="entry name" value="P-loop containing nucleoside triphosphate hydrolases"/>
    <property type="match status" value="2"/>
</dbReference>
<evidence type="ECO:0000256" key="3">
    <source>
        <dbReference type="ARBA" id="ARBA00022741"/>
    </source>
</evidence>
<dbReference type="InterPro" id="IPR003593">
    <property type="entry name" value="AAA+_ATPase"/>
</dbReference>
<dbReference type="FunFam" id="2.40.40.20:FF:000007">
    <property type="entry name" value="AAA family ATPase"/>
    <property type="match status" value="1"/>
</dbReference>
<evidence type="ECO:0000256" key="4">
    <source>
        <dbReference type="ARBA" id="ARBA00022840"/>
    </source>
</evidence>
<dbReference type="FunFam" id="1.10.8.60:FF:000038">
    <property type="entry name" value="spermatogenesis-associated protein 5-like protein 1"/>
    <property type="match status" value="1"/>
</dbReference>
<dbReference type="Gene3D" id="3.10.330.10">
    <property type="match status" value="1"/>
</dbReference>
<dbReference type="Proteomes" id="UP000070589">
    <property type="component" value="Unassembled WGS sequence"/>
</dbReference>
<reference evidence="8 9" key="1">
    <citation type="journal article" date="2016" name="Sci. Rep.">
        <title>Metabolic traits of an uncultured archaeal lineage -MSBL1- from brine pools of the Red Sea.</title>
        <authorList>
            <person name="Mwirichia R."/>
            <person name="Alam I."/>
            <person name="Rashid M."/>
            <person name="Vinu M."/>
            <person name="Ba-Alawi W."/>
            <person name="Anthony Kamau A."/>
            <person name="Kamanda Ngugi D."/>
            <person name="Goker M."/>
            <person name="Klenk H.P."/>
            <person name="Bajic V."/>
            <person name="Stingl U."/>
        </authorList>
    </citation>
    <scope>NUCLEOTIDE SEQUENCE [LARGE SCALE GENOMIC DNA]</scope>
    <source>
        <strain evidence="8">SCGC-AAA259D14</strain>
    </source>
</reference>
<dbReference type="SMART" id="SM01072">
    <property type="entry name" value="CDC48_2"/>
    <property type="match status" value="1"/>
</dbReference>
<gene>
    <name evidence="8" type="ORF">AKJ62_03450</name>
</gene>
<dbReference type="InterPro" id="IPR027417">
    <property type="entry name" value="P-loop_NTPase"/>
</dbReference>
<dbReference type="SUPFAM" id="SSF50692">
    <property type="entry name" value="ADC-like"/>
    <property type="match status" value="1"/>
</dbReference>